<sequence length="110" mass="12267">MENSREKKKNFFTETVVGAGERQALGNDTGGEDDGISQDGLRIGEDFEVSGGKIDLGDSFNEDLSVEWRDWARQRSMISLPLIPSVKPGKFSTSILRMDAYGVQFVYNEK</sequence>
<evidence type="ECO:0000313" key="1">
    <source>
        <dbReference type="EMBL" id="CBI14961.3"/>
    </source>
</evidence>
<keyword evidence="2" id="KW-1185">Reference proteome</keyword>
<dbReference type="EMBL" id="FN594950">
    <property type="protein sequence ID" value="CBI14961.3"/>
    <property type="molecule type" value="Genomic_DNA"/>
</dbReference>
<organism evidence="1 2">
    <name type="scientific">Vitis vinifera</name>
    <name type="common">Grape</name>
    <dbReference type="NCBI Taxonomy" id="29760"/>
    <lineage>
        <taxon>Eukaryota</taxon>
        <taxon>Viridiplantae</taxon>
        <taxon>Streptophyta</taxon>
        <taxon>Embryophyta</taxon>
        <taxon>Tracheophyta</taxon>
        <taxon>Spermatophyta</taxon>
        <taxon>Magnoliopsida</taxon>
        <taxon>eudicotyledons</taxon>
        <taxon>Gunneridae</taxon>
        <taxon>Pentapetalae</taxon>
        <taxon>rosids</taxon>
        <taxon>Vitales</taxon>
        <taxon>Vitaceae</taxon>
        <taxon>Viteae</taxon>
        <taxon>Vitis</taxon>
    </lineage>
</organism>
<protein>
    <submittedName>
        <fullName evidence="1">Uncharacterized protein</fullName>
    </submittedName>
</protein>
<dbReference type="HOGENOM" id="CLU_2175682_0_0_1"/>
<dbReference type="Proteomes" id="UP000009183">
    <property type="component" value="Chromosome 17"/>
</dbReference>
<dbReference type="AlphaFoldDB" id="D7SHK1"/>
<proteinExistence type="predicted"/>
<dbReference type="PaxDb" id="29760-VIT_17s0000g09180.t01"/>
<name>D7SHK1_VITVI</name>
<dbReference type="InParanoid" id="D7SHK1"/>
<evidence type="ECO:0000313" key="2">
    <source>
        <dbReference type="Proteomes" id="UP000009183"/>
    </source>
</evidence>
<gene>
    <name evidence="1" type="ordered locus">VIT_17s0000g09180</name>
</gene>
<accession>D7SHK1</accession>
<reference evidence="2" key="1">
    <citation type="journal article" date="2007" name="Nature">
        <title>The grapevine genome sequence suggests ancestral hexaploidization in major angiosperm phyla.</title>
        <authorList>
            <consortium name="The French-Italian Public Consortium for Grapevine Genome Characterization."/>
            <person name="Jaillon O."/>
            <person name="Aury J.-M."/>
            <person name="Noel B."/>
            <person name="Policriti A."/>
            <person name="Clepet C."/>
            <person name="Casagrande A."/>
            <person name="Choisne N."/>
            <person name="Aubourg S."/>
            <person name="Vitulo N."/>
            <person name="Jubin C."/>
            <person name="Vezzi A."/>
            <person name="Legeai F."/>
            <person name="Hugueney P."/>
            <person name="Dasilva C."/>
            <person name="Horner D."/>
            <person name="Mica E."/>
            <person name="Jublot D."/>
            <person name="Poulain J."/>
            <person name="Bruyere C."/>
            <person name="Billault A."/>
            <person name="Segurens B."/>
            <person name="Gouyvenoux M."/>
            <person name="Ugarte E."/>
            <person name="Cattonaro F."/>
            <person name="Anthouard V."/>
            <person name="Vico V."/>
            <person name="Del Fabbro C."/>
            <person name="Alaux M."/>
            <person name="Di Gaspero G."/>
            <person name="Dumas V."/>
            <person name="Felice N."/>
            <person name="Paillard S."/>
            <person name="Juman I."/>
            <person name="Moroldo M."/>
            <person name="Scalabrin S."/>
            <person name="Canaguier A."/>
            <person name="Le Clainche I."/>
            <person name="Malacrida G."/>
            <person name="Durand E."/>
            <person name="Pesole G."/>
            <person name="Laucou V."/>
            <person name="Chatelet P."/>
            <person name="Merdinoglu D."/>
            <person name="Delledonne M."/>
            <person name="Pezzotti M."/>
            <person name="Lecharny A."/>
            <person name="Scarpelli C."/>
            <person name="Artiguenave F."/>
            <person name="Pe M.E."/>
            <person name="Valle G."/>
            <person name="Morgante M."/>
            <person name="Caboche M."/>
            <person name="Adam-Blondon A.-F."/>
            <person name="Weissenbach J."/>
            <person name="Quetier F."/>
            <person name="Wincker P."/>
        </authorList>
    </citation>
    <scope>NUCLEOTIDE SEQUENCE [LARGE SCALE GENOMIC DNA]</scope>
    <source>
        <strain evidence="2">cv. Pinot noir / PN40024</strain>
    </source>
</reference>